<dbReference type="AlphaFoldDB" id="A0A2T7G495"/>
<dbReference type="OrthoDB" id="9801622at2"/>
<dbReference type="InterPro" id="IPR000326">
    <property type="entry name" value="PAP2/HPO"/>
</dbReference>
<comment type="caution">
    <text evidence="3">The sequence shown here is derived from an EMBL/GenBank/DDBJ whole genome shotgun (WGS) entry which is preliminary data.</text>
</comment>
<dbReference type="SMART" id="SM00014">
    <property type="entry name" value="acidPPc"/>
    <property type="match status" value="1"/>
</dbReference>
<dbReference type="SUPFAM" id="SSF48317">
    <property type="entry name" value="Acid phosphatase/Vanadium-dependent haloperoxidase"/>
    <property type="match status" value="1"/>
</dbReference>
<dbReference type="Pfam" id="PF01569">
    <property type="entry name" value="PAP2"/>
    <property type="match status" value="1"/>
</dbReference>
<keyword evidence="1" id="KW-0472">Membrane</keyword>
<dbReference type="PANTHER" id="PTHR14969">
    <property type="entry name" value="SPHINGOSINE-1-PHOSPHATE PHOSPHOHYDROLASE"/>
    <property type="match status" value="1"/>
</dbReference>
<evidence type="ECO:0000313" key="3">
    <source>
        <dbReference type="EMBL" id="PVA09235.1"/>
    </source>
</evidence>
<dbReference type="PANTHER" id="PTHR14969:SF13">
    <property type="entry name" value="AT30094P"/>
    <property type="match status" value="1"/>
</dbReference>
<dbReference type="InterPro" id="IPR036938">
    <property type="entry name" value="PAP2/HPO_sf"/>
</dbReference>
<organism evidence="3 4">
    <name type="scientific">Pelagivirga sediminicola</name>
    <dbReference type="NCBI Taxonomy" id="2170575"/>
    <lineage>
        <taxon>Bacteria</taxon>
        <taxon>Pseudomonadati</taxon>
        <taxon>Pseudomonadota</taxon>
        <taxon>Alphaproteobacteria</taxon>
        <taxon>Rhodobacterales</taxon>
        <taxon>Paracoccaceae</taxon>
        <taxon>Pelagivirga</taxon>
    </lineage>
</organism>
<evidence type="ECO:0000259" key="2">
    <source>
        <dbReference type="SMART" id="SM00014"/>
    </source>
</evidence>
<evidence type="ECO:0000256" key="1">
    <source>
        <dbReference type="SAM" id="Phobius"/>
    </source>
</evidence>
<sequence length="239" mass="25485">MLRAILKTGLLRRIEVVTLAAVLSVAGALWAFVALASEVMEGDLRAFDEAVLLALRTPGNPADPIGGPQIEVAMRDITALGGVTVLSIVTFAVMVFLVLQRRRASALFLAVAILGGVALSHLAKAGFSRPRPDLVPHGVDVVTASFPSGHSMMAAVTYLTLAVMLARTEGTLRMRAFYLAFAVLLTMLVGFSRLFLGVHWPSDVLAGWTLGAAWALGVWLVARYLGRRGQIEPDRADPA</sequence>
<name>A0A2T7G495_9RHOB</name>
<keyword evidence="1" id="KW-0812">Transmembrane</keyword>
<dbReference type="RefSeq" id="WP_108693070.1">
    <property type="nucleotide sequence ID" value="NZ_QCYH01000010.1"/>
</dbReference>
<reference evidence="3 4" key="1">
    <citation type="submission" date="2018-04" db="EMBL/GenBank/DDBJ databases">
        <title>Pelagivirga bohaiensis gen. nov., sp. nov., a bacterium isolated from the Bohai Sea.</title>
        <authorList>
            <person name="Ji X."/>
        </authorList>
    </citation>
    <scope>NUCLEOTIDE SEQUENCE [LARGE SCALE GENOMIC DNA]</scope>
    <source>
        <strain evidence="3 4">BH-SD19</strain>
    </source>
</reference>
<proteinExistence type="predicted"/>
<protein>
    <submittedName>
        <fullName evidence="3">PA-phosphatase</fullName>
    </submittedName>
</protein>
<dbReference type="Gene3D" id="1.20.144.10">
    <property type="entry name" value="Phosphatidic acid phosphatase type 2/haloperoxidase"/>
    <property type="match status" value="2"/>
</dbReference>
<accession>A0A2T7G495</accession>
<feature type="transmembrane region" description="Helical" evidence="1">
    <location>
        <begin position="77"/>
        <end position="99"/>
    </location>
</feature>
<feature type="transmembrane region" description="Helical" evidence="1">
    <location>
        <begin position="16"/>
        <end position="36"/>
    </location>
</feature>
<feature type="transmembrane region" description="Helical" evidence="1">
    <location>
        <begin position="147"/>
        <end position="165"/>
    </location>
</feature>
<dbReference type="EMBL" id="QCYH01000010">
    <property type="protein sequence ID" value="PVA09235.1"/>
    <property type="molecule type" value="Genomic_DNA"/>
</dbReference>
<keyword evidence="4" id="KW-1185">Reference proteome</keyword>
<gene>
    <name evidence="3" type="ORF">DC366_15155</name>
</gene>
<keyword evidence="1" id="KW-1133">Transmembrane helix</keyword>
<evidence type="ECO:0000313" key="4">
    <source>
        <dbReference type="Proteomes" id="UP000244446"/>
    </source>
</evidence>
<feature type="transmembrane region" description="Helical" evidence="1">
    <location>
        <begin position="204"/>
        <end position="225"/>
    </location>
</feature>
<dbReference type="Proteomes" id="UP000244446">
    <property type="component" value="Unassembled WGS sequence"/>
</dbReference>
<feature type="transmembrane region" description="Helical" evidence="1">
    <location>
        <begin position="106"/>
        <end position="127"/>
    </location>
</feature>
<feature type="transmembrane region" description="Helical" evidence="1">
    <location>
        <begin position="177"/>
        <end position="198"/>
    </location>
</feature>
<dbReference type="CDD" id="cd03392">
    <property type="entry name" value="PAP2_like_2"/>
    <property type="match status" value="1"/>
</dbReference>
<feature type="domain" description="Phosphatidic acid phosphatase type 2/haloperoxidase" evidence="2">
    <location>
        <begin position="105"/>
        <end position="219"/>
    </location>
</feature>